<name>A0A0E9ST81_ANGAN</name>
<dbReference type="EMBL" id="GBXM01064854">
    <property type="protein sequence ID" value="JAH43723.1"/>
    <property type="molecule type" value="Transcribed_RNA"/>
</dbReference>
<evidence type="ECO:0000313" key="1">
    <source>
        <dbReference type="EMBL" id="JAH43723.1"/>
    </source>
</evidence>
<sequence>MVILLISYFSGGPRLFNTTSGEFALFFIHVFCHGRLPLHFQSIQDL</sequence>
<reference evidence="1" key="2">
    <citation type="journal article" date="2015" name="Fish Shellfish Immunol.">
        <title>Early steps in the European eel (Anguilla anguilla)-Vibrio vulnificus interaction in the gills: Role of the RtxA13 toxin.</title>
        <authorList>
            <person name="Callol A."/>
            <person name="Pajuelo D."/>
            <person name="Ebbesson L."/>
            <person name="Teles M."/>
            <person name="MacKenzie S."/>
            <person name="Amaro C."/>
        </authorList>
    </citation>
    <scope>NUCLEOTIDE SEQUENCE</scope>
</reference>
<protein>
    <submittedName>
        <fullName evidence="1">Uncharacterized protein</fullName>
    </submittedName>
</protein>
<accession>A0A0E9ST81</accession>
<proteinExistence type="predicted"/>
<dbReference type="AlphaFoldDB" id="A0A0E9ST81"/>
<reference evidence="1" key="1">
    <citation type="submission" date="2014-11" db="EMBL/GenBank/DDBJ databases">
        <authorList>
            <person name="Amaro Gonzalez C."/>
        </authorList>
    </citation>
    <scope>NUCLEOTIDE SEQUENCE</scope>
</reference>
<organism evidence="1">
    <name type="scientific">Anguilla anguilla</name>
    <name type="common">European freshwater eel</name>
    <name type="synonym">Muraena anguilla</name>
    <dbReference type="NCBI Taxonomy" id="7936"/>
    <lineage>
        <taxon>Eukaryota</taxon>
        <taxon>Metazoa</taxon>
        <taxon>Chordata</taxon>
        <taxon>Craniata</taxon>
        <taxon>Vertebrata</taxon>
        <taxon>Euteleostomi</taxon>
        <taxon>Actinopterygii</taxon>
        <taxon>Neopterygii</taxon>
        <taxon>Teleostei</taxon>
        <taxon>Anguilliformes</taxon>
        <taxon>Anguillidae</taxon>
        <taxon>Anguilla</taxon>
    </lineage>
</organism>